<feature type="transmembrane region" description="Helical" evidence="19">
    <location>
        <begin position="849"/>
        <end position="870"/>
    </location>
</feature>
<dbReference type="GO" id="GO:1990573">
    <property type="term" value="P:potassium ion import across plasma membrane"/>
    <property type="evidence" value="ECO:0007669"/>
    <property type="project" value="TreeGrafter"/>
</dbReference>
<dbReference type="GO" id="GO:0005524">
    <property type="term" value="F:ATP binding"/>
    <property type="evidence" value="ECO:0007669"/>
    <property type="project" value="UniProtKB-KW"/>
</dbReference>
<dbReference type="GO" id="GO:0012505">
    <property type="term" value="C:endomembrane system"/>
    <property type="evidence" value="ECO:0007669"/>
    <property type="project" value="UniProtKB-SubCell"/>
</dbReference>
<keyword evidence="8" id="KW-0479">Metal-binding</keyword>
<evidence type="ECO:0000256" key="18">
    <source>
        <dbReference type="ARBA" id="ARBA00049289"/>
    </source>
</evidence>
<feature type="transmembrane region" description="Helical" evidence="19">
    <location>
        <begin position="260"/>
        <end position="279"/>
    </location>
</feature>
<dbReference type="Pfam" id="PF00689">
    <property type="entry name" value="Cation_ATPase_C"/>
    <property type="match status" value="1"/>
</dbReference>
<dbReference type="Pfam" id="PF00690">
    <property type="entry name" value="Cation_ATPase_N"/>
    <property type="match status" value="1"/>
</dbReference>
<organism evidence="21 22">
    <name type="scientific">Acetobacterium bakii</name>
    <dbReference type="NCBI Taxonomy" id="52689"/>
    <lineage>
        <taxon>Bacteria</taxon>
        <taxon>Bacillati</taxon>
        <taxon>Bacillota</taxon>
        <taxon>Clostridia</taxon>
        <taxon>Eubacteriales</taxon>
        <taxon>Eubacteriaceae</taxon>
        <taxon>Acetobacterium</taxon>
    </lineage>
</organism>
<feature type="transmembrane region" description="Helical" evidence="19">
    <location>
        <begin position="67"/>
        <end position="90"/>
    </location>
</feature>
<dbReference type="Pfam" id="PF13246">
    <property type="entry name" value="Cation_ATPase"/>
    <property type="match status" value="1"/>
</dbReference>
<evidence type="ECO:0000256" key="17">
    <source>
        <dbReference type="ARBA" id="ARBA00023136"/>
    </source>
</evidence>
<sequence>MPNNQKKKLSQSETFNYKNWHTLEEEVVFEKLASDNTGLEPEEAANRLLIYGTNALPTKKLTPLWTILIHQIMNPLIFILIAAAILSLALGDAKDAIFILLVIVLNSTLGAYQEYNAEKSAASLQNLLKITARVRRGNKEFELSSEDLVPGDIVLLASGYKVPGDLRLLEANNLTSDESFLTGESIEANKKAGRLPENIGITERANMAYAGSIITSGRGIGIVVSTGINTEVGQIAEHLNESESAKPPLVMRMEKFTKQISIVVLLISVFLAVLLRLQGLDFASIFFVVLALAVSAIPEGLPVALTVALSIAASKMAKRNVIVRKLPAVESLGSCTVIATDKTGTLTVNQQTARLVFLPDGPGFRISGQGYNGDGDFSPIHKGDSSDQERNRLRELAILFMLANEGSLTRENGEWIHFGDPMDVAFLALGYKLGISPDEVKSQNQLLEIIPYESEHQFSAAFYQQEDMTFIAVKGAVETILKFCHQMEDQDKTVDLDTVKIEKQAEELAAQGYRVLGVAGAKHPGYEKKDKYEDSDLPKMVFRGLVGFIDPLRPEVIDSVNECKEAGIKVIMITGDHPKTAMAIATEVGIAQPDEAVVTGRKLSKAGSSADSEFKTLVNSSHVFARVSPTQKLEIVEVLIKEKEFVAVTGDGVNDAPALRRANIGVAMGSGTDVAKEISSMIVTDDNFSSIVSGVEEGRFAYDNVRKVIYLLISTGAAEVALFMAAIFAGLPLPLTAVQLLWLNLVTNGIQGVALAFEDGEPGAMKRNPRKTDEKIFNPQMISQTVISGITMGSIAFGCWYFLIVVQGWGVIESRNIVLLAMVLMENIHVFNCRSERVSAFKVPLSHNYILVIGVLAAQGLHILSMHLPFMQQILEIEPISFFEWGVIFALDLLLLLVMEIYKLIIKKLGYR</sequence>
<protein>
    <recommendedName>
        <fullName evidence="4">P-type Cu(+) transporter</fullName>
        <ecNumber evidence="4">7.2.2.8</ecNumber>
    </recommendedName>
</protein>
<dbReference type="SUPFAM" id="SSF81665">
    <property type="entry name" value="Calcium ATPase, transmembrane domain M"/>
    <property type="match status" value="1"/>
</dbReference>
<evidence type="ECO:0000256" key="9">
    <source>
        <dbReference type="ARBA" id="ARBA00022741"/>
    </source>
</evidence>
<dbReference type="SFLD" id="SFLDF00027">
    <property type="entry name" value="p-type_atpase"/>
    <property type="match status" value="1"/>
</dbReference>
<evidence type="ECO:0000256" key="8">
    <source>
        <dbReference type="ARBA" id="ARBA00022723"/>
    </source>
</evidence>
<dbReference type="PATRIC" id="fig|52689.4.peg.908"/>
<evidence type="ECO:0000259" key="20">
    <source>
        <dbReference type="SMART" id="SM00831"/>
    </source>
</evidence>
<dbReference type="FunFam" id="2.70.150.10:FF:000160">
    <property type="entry name" value="Sarcoplasmic/endoplasmic reticulum calcium ATPase 1"/>
    <property type="match status" value="1"/>
</dbReference>
<dbReference type="GO" id="GO:0036376">
    <property type="term" value="P:sodium ion export across plasma membrane"/>
    <property type="evidence" value="ECO:0007669"/>
    <property type="project" value="TreeGrafter"/>
</dbReference>
<evidence type="ECO:0000256" key="3">
    <source>
        <dbReference type="ARBA" id="ARBA00006024"/>
    </source>
</evidence>
<feature type="transmembrane region" description="Helical" evidence="19">
    <location>
        <begin position="741"/>
        <end position="760"/>
    </location>
</feature>
<dbReference type="AlphaFoldDB" id="A0A0L6U0M0"/>
<name>A0A0L6U0M0_9FIRM</name>
<dbReference type="Proteomes" id="UP000036873">
    <property type="component" value="Unassembled WGS sequence"/>
</dbReference>
<evidence type="ECO:0000256" key="15">
    <source>
        <dbReference type="ARBA" id="ARBA00023008"/>
    </source>
</evidence>
<dbReference type="InterPro" id="IPR008250">
    <property type="entry name" value="ATPase_P-typ_transduc_dom_A_sf"/>
</dbReference>
<evidence type="ECO:0000256" key="16">
    <source>
        <dbReference type="ARBA" id="ARBA00023065"/>
    </source>
</evidence>
<feature type="transmembrane region" description="Helical" evidence="19">
    <location>
        <begin position="285"/>
        <end position="309"/>
    </location>
</feature>
<evidence type="ECO:0000256" key="2">
    <source>
        <dbReference type="ARBA" id="ARBA00005675"/>
    </source>
</evidence>
<dbReference type="InterPro" id="IPR036412">
    <property type="entry name" value="HAD-like_sf"/>
</dbReference>
<dbReference type="InterPro" id="IPR044492">
    <property type="entry name" value="P_typ_ATPase_HD_dom"/>
</dbReference>
<dbReference type="InterPro" id="IPR023298">
    <property type="entry name" value="ATPase_P-typ_TM_dom_sf"/>
</dbReference>
<evidence type="ECO:0000256" key="4">
    <source>
        <dbReference type="ARBA" id="ARBA00012517"/>
    </source>
</evidence>
<feature type="transmembrane region" description="Helical" evidence="19">
    <location>
        <begin position="96"/>
        <end position="112"/>
    </location>
</feature>
<keyword evidence="13" id="KW-1278">Translocase</keyword>
<dbReference type="GO" id="GO:0005391">
    <property type="term" value="F:P-type sodium:potassium-exchanging transporter activity"/>
    <property type="evidence" value="ECO:0007669"/>
    <property type="project" value="TreeGrafter"/>
</dbReference>
<dbReference type="InterPro" id="IPR006068">
    <property type="entry name" value="ATPase_P-typ_cation-transptr_C"/>
</dbReference>
<dbReference type="PRINTS" id="PR00119">
    <property type="entry name" value="CATATPASE"/>
</dbReference>
<dbReference type="RefSeq" id="WP_050739966.1">
    <property type="nucleotide sequence ID" value="NZ_LGYO01000020.1"/>
</dbReference>
<dbReference type="SFLD" id="SFLDS00003">
    <property type="entry name" value="Haloacid_Dehalogenase"/>
    <property type="match status" value="1"/>
</dbReference>
<dbReference type="SUPFAM" id="SSF81653">
    <property type="entry name" value="Calcium ATPase, transduction domain A"/>
    <property type="match status" value="1"/>
</dbReference>
<dbReference type="GO" id="GO:1902600">
    <property type="term" value="P:proton transmembrane transport"/>
    <property type="evidence" value="ECO:0007669"/>
    <property type="project" value="TreeGrafter"/>
</dbReference>
<feature type="transmembrane region" description="Helical" evidence="19">
    <location>
        <begin position="882"/>
        <end position="902"/>
    </location>
</feature>
<comment type="subcellular location">
    <subcellularLocation>
        <location evidence="1">Endomembrane system</location>
        <topology evidence="1">Multi-pass membrane protein</topology>
    </subcellularLocation>
</comment>
<evidence type="ECO:0000256" key="11">
    <source>
        <dbReference type="ARBA" id="ARBA00022840"/>
    </source>
</evidence>
<dbReference type="PRINTS" id="PR00120">
    <property type="entry name" value="HATPASE"/>
</dbReference>
<feature type="transmembrane region" description="Helical" evidence="19">
    <location>
        <begin position="781"/>
        <end position="803"/>
    </location>
</feature>
<keyword evidence="6" id="KW-0597">Phosphoprotein</keyword>
<dbReference type="OrthoDB" id="9760364at2"/>
<evidence type="ECO:0000256" key="6">
    <source>
        <dbReference type="ARBA" id="ARBA00022553"/>
    </source>
</evidence>
<dbReference type="SMART" id="SM00831">
    <property type="entry name" value="Cation_ATPase_N"/>
    <property type="match status" value="1"/>
</dbReference>
<keyword evidence="12" id="KW-0460">Magnesium</keyword>
<keyword evidence="17 19" id="KW-0472">Membrane</keyword>
<evidence type="ECO:0000256" key="14">
    <source>
        <dbReference type="ARBA" id="ARBA00022989"/>
    </source>
</evidence>
<dbReference type="InterPro" id="IPR023214">
    <property type="entry name" value="HAD_sf"/>
</dbReference>
<dbReference type="GO" id="GO:0016887">
    <property type="term" value="F:ATP hydrolysis activity"/>
    <property type="evidence" value="ECO:0007669"/>
    <property type="project" value="InterPro"/>
</dbReference>
<evidence type="ECO:0000256" key="12">
    <source>
        <dbReference type="ARBA" id="ARBA00022842"/>
    </source>
</evidence>
<comment type="caution">
    <text evidence="21">The sequence shown here is derived from an EMBL/GenBank/DDBJ whole genome shotgun (WGS) entry which is preliminary data.</text>
</comment>
<dbReference type="STRING" id="52689.AKG39_08515"/>
<dbReference type="GO" id="GO:0006883">
    <property type="term" value="P:intracellular sodium ion homeostasis"/>
    <property type="evidence" value="ECO:0007669"/>
    <property type="project" value="TreeGrafter"/>
</dbReference>
<dbReference type="InterPro" id="IPR004014">
    <property type="entry name" value="ATPase_P-typ_cation-transptr_N"/>
</dbReference>
<evidence type="ECO:0000313" key="22">
    <source>
        <dbReference type="Proteomes" id="UP000036873"/>
    </source>
</evidence>
<keyword evidence="9" id="KW-0547">Nucleotide-binding</keyword>
<dbReference type="GO" id="GO:0140581">
    <property type="term" value="F:P-type monovalent copper transporter activity"/>
    <property type="evidence" value="ECO:0007669"/>
    <property type="project" value="UniProtKB-EC"/>
</dbReference>
<dbReference type="InterPro" id="IPR059000">
    <property type="entry name" value="ATPase_P-type_domA"/>
</dbReference>
<feature type="transmembrane region" description="Helical" evidence="19">
    <location>
        <begin position="708"/>
        <end position="729"/>
    </location>
</feature>
<dbReference type="SUPFAM" id="SSF56784">
    <property type="entry name" value="HAD-like"/>
    <property type="match status" value="1"/>
</dbReference>
<evidence type="ECO:0000256" key="10">
    <source>
        <dbReference type="ARBA" id="ARBA00022796"/>
    </source>
</evidence>
<evidence type="ECO:0000256" key="19">
    <source>
        <dbReference type="SAM" id="Phobius"/>
    </source>
</evidence>
<feature type="transmembrane region" description="Helical" evidence="19">
    <location>
        <begin position="809"/>
        <end position="828"/>
    </location>
</feature>
<dbReference type="NCBIfam" id="TIGR01494">
    <property type="entry name" value="ATPase_P-type"/>
    <property type="match status" value="2"/>
</dbReference>
<dbReference type="PANTHER" id="PTHR43294">
    <property type="entry name" value="SODIUM/POTASSIUM-TRANSPORTING ATPASE SUBUNIT ALPHA"/>
    <property type="match status" value="1"/>
</dbReference>
<keyword evidence="10" id="KW-0187">Copper transport</keyword>
<dbReference type="GO" id="GO:0005886">
    <property type="term" value="C:plasma membrane"/>
    <property type="evidence" value="ECO:0007669"/>
    <property type="project" value="TreeGrafter"/>
</dbReference>
<gene>
    <name evidence="21" type="ORF">AKG39_08515</name>
</gene>
<reference evidence="22" key="1">
    <citation type="submission" date="2015-07" db="EMBL/GenBank/DDBJ databases">
        <title>Draft genome sequence of Acetobacterium bakii DSM 8293, a potential psychrophilic chemical producer through syngas fermentation.</title>
        <authorList>
            <person name="Song Y."/>
            <person name="Hwang S."/>
            <person name="Cho B.-K."/>
        </authorList>
    </citation>
    <scope>NUCLEOTIDE SEQUENCE [LARGE SCALE GENOMIC DNA]</scope>
    <source>
        <strain evidence="22">DSM 8239</strain>
    </source>
</reference>
<dbReference type="Gene3D" id="1.20.1110.10">
    <property type="entry name" value="Calcium-transporting ATPase, transmembrane domain"/>
    <property type="match status" value="1"/>
</dbReference>
<dbReference type="InterPro" id="IPR023299">
    <property type="entry name" value="ATPase_P-typ_cyto_dom_N"/>
</dbReference>
<dbReference type="Gene3D" id="3.40.50.1000">
    <property type="entry name" value="HAD superfamily/HAD-like"/>
    <property type="match status" value="1"/>
</dbReference>
<dbReference type="SUPFAM" id="SSF81660">
    <property type="entry name" value="Metal cation-transporting ATPase, ATP-binding domain N"/>
    <property type="match status" value="1"/>
</dbReference>
<dbReference type="InterPro" id="IPR001757">
    <property type="entry name" value="P_typ_ATPase"/>
</dbReference>
<dbReference type="GO" id="GO:0030007">
    <property type="term" value="P:intracellular potassium ion homeostasis"/>
    <property type="evidence" value="ECO:0007669"/>
    <property type="project" value="TreeGrafter"/>
</dbReference>
<dbReference type="FunFam" id="3.40.50.1000:FF:000144">
    <property type="entry name" value="copper-transporting ATPase 1 isoform X2"/>
    <property type="match status" value="1"/>
</dbReference>
<dbReference type="SFLD" id="SFLDG00002">
    <property type="entry name" value="C1.7:_P-type_atpase_like"/>
    <property type="match status" value="1"/>
</dbReference>
<dbReference type="PROSITE" id="PS00154">
    <property type="entry name" value="ATPASE_E1_E2"/>
    <property type="match status" value="1"/>
</dbReference>
<feature type="domain" description="Cation-transporting P-type ATPase N-terminal" evidence="20">
    <location>
        <begin position="19"/>
        <end position="92"/>
    </location>
</feature>
<dbReference type="InterPro" id="IPR050510">
    <property type="entry name" value="Cation_transp_ATPase_P-type"/>
</dbReference>
<proteinExistence type="inferred from homology"/>
<dbReference type="Gene3D" id="3.40.1110.10">
    <property type="entry name" value="Calcium-transporting ATPase, cytoplasmic domain N"/>
    <property type="match status" value="1"/>
</dbReference>
<keyword evidence="11" id="KW-0067">ATP-binding</keyword>
<accession>A0A0L6U0M0</accession>
<evidence type="ECO:0000313" key="21">
    <source>
        <dbReference type="EMBL" id="KNZ42064.1"/>
    </source>
</evidence>
<dbReference type="GO" id="GO:0046872">
    <property type="term" value="F:metal ion binding"/>
    <property type="evidence" value="ECO:0007669"/>
    <property type="project" value="UniProtKB-KW"/>
</dbReference>
<evidence type="ECO:0000256" key="5">
    <source>
        <dbReference type="ARBA" id="ARBA00022448"/>
    </source>
</evidence>
<dbReference type="EC" id="7.2.2.8" evidence="4"/>
<keyword evidence="7 19" id="KW-0812">Transmembrane</keyword>
<evidence type="ECO:0000256" key="1">
    <source>
        <dbReference type="ARBA" id="ARBA00004127"/>
    </source>
</evidence>
<evidence type="ECO:0000256" key="13">
    <source>
        <dbReference type="ARBA" id="ARBA00022967"/>
    </source>
</evidence>
<keyword evidence="22" id="KW-1185">Reference proteome</keyword>
<dbReference type="PANTHER" id="PTHR43294:SF20">
    <property type="entry name" value="P-TYPE ATPASE"/>
    <property type="match status" value="1"/>
</dbReference>
<comment type="similarity">
    <text evidence="3">Belongs to the cation transport ATPase (P-type) (TC 3.A.3) family. Type IB subfamily.</text>
</comment>
<dbReference type="Pfam" id="PF08282">
    <property type="entry name" value="Hydrolase_3"/>
    <property type="match status" value="1"/>
</dbReference>
<keyword evidence="5" id="KW-0813">Transport</keyword>
<keyword evidence="14 19" id="KW-1133">Transmembrane helix</keyword>
<dbReference type="InterPro" id="IPR018303">
    <property type="entry name" value="ATPase_P-typ_P_site"/>
</dbReference>
<dbReference type="EMBL" id="LGYO01000020">
    <property type="protein sequence ID" value="KNZ42064.1"/>
    <property type="molecule type" value="Genomic_DNA"/>
</dbReference>
<comment type="catalytic activity">
    <reaction evidence="18">
        <text>Cu(+)(in) + ATP + H2O = Cu(+)(out) + ADP + phosphate + H(+)</text>
        <dbReference type="Rhea" id="RHEA:25792"/>
        <dbReference type="ChEBI" id="CHEBI:15377"/>
        <dbReference type="ChEBI" id="CHEBI:15378"/>
        <dbReference type="ChEBI" id="CHEBI:30616"/>
        <dbReference type="ChEBI" id="CHEBI:43474"/>
        <dbReference type="ChEBI" id="CHEBI:49552"/>
        <dbReference type="ChEBI" id="CHEBI:456216"/>
        <dbReference type="EC" id="7.2.2.8"/>
    </reaction>
</comment>
<evidence type="ECO:0000256" key="7">
    <source>
        <dbReference type="ARBA" id="ARBA00022692"/>
    </source>
</evidence>
<keyword evidence="16" id="KW-0406">Ion transport</keyword>
<dbReference type="Gene3D" id="2.70.150.10">
    <property type="entry name" value="Calcium-transporting ATPase, cytoplasmic transduction domain A"/>
    <property type="match status" value="1"/>
</dbReference>
<dbReference type="Pfam" id="PF00122">
    <property type="entry name" value="E1-E2_ATPase"/>
    <property type="match status" value="1"/>
</dbReference>
<keyword evidence="15" id="KW-0186">Copper</keyword>
<comment type="similarity">
    <text evidence="2">Belongs to the cation transport ATPase (P-type) (TC 3.A.3) family. Type IIA subfamily.</text>
</comment>